<dbReference type="AlphaFoldDB" id="A0A6P8JK78"/>
<proteinExistence type="predicted"/>
<accession>A0A6P8JK78</accession>
<sequence length="413" mass="48638">MWEQLARYRNHFLQHEIKDVMKPTSINSLQTTEWMHNMEKRNICRCIPYCCNSTSTHLADRADLAYGWFALPKLLKELDSDVRLTHWKAVVSLSEFVLNPLNAQRAIIEMDLVRKLKNAFMRMRLKQHKEEHREVEMYLRIYNILSRNLDGAENIANRKCLRVEFYKIIKNQEPIKDDLASEILRNLTCKPKVLGIFLEDPENFSALAEIFRQDPCRPHYPSHLWHHLCDMLEVAPDRGIELGFFELLHSRILNRLSNFWDMSTKAFALLLCCAEGQRRFDAVDGVKLLFDVFAQPDENPRMLLPRQKVENWEYTALALLNGLHSKRALWRSREFTQLPCYVGRLMVSTTDNPRLQLYCLKVFREMGVMPCIKRYIIGNWLQDICKLFCLDADAECARNALVDWLRRDIADSS</sequence>
<protein>
    <submittedName>
        <fullName evidence="2 3">Uncharacterized protein LOC117138645</fullName>
    </submittedName>
</protein>
<evidence type="ECO:0000313" key="1">
    <source>
        <dbReference type="Proteomes" id="UP000515162"/>
    </source>
</evidence>
<dbReference type="PANTHER" id="PTHR15599:SF1">
    <property type="entry name" value="RADIAL SPOKE HEAD 14 HOMOLOG"/>
    <property type="match status" value="1"/>
</dbReference>
<dbReference type="InterPro" id="IPR042856">
    <property type="entry name" value="RSP14"/>
</dbReference>
<name>A0A6P8JK78_DROMA</name>
<dbReference type="RefSeq" id="XP_033156753.1">
    <property type="nucleotide sequence ID" value="XM_033300862.1"/>
</dbReference>
<keyword evidence="1" id="KW-1185">Reference proteome</keyword>
<gene>
    <name evidence="2 3" type="primary">LOC117138645</name>
</gene>
<reference evidence="2 3" key="1">
    <citation type="submission" date="2025-04" db="UniProtKB">
        <authorList>
            <consortium name="RefSeq"/>
        </authorList>
    </citation>
    <scope>IDENTIFICATION</scope>
    <source>
        <strain evidence="2 3">Mau12</strain>
        <tissue evidence="2 3">Whole Body</tissue>
    </source>
</reference>
<dbReference type="PANTHER" id="PTHR15599">
    <property type="entry name" value="RTDR1"/>
    <property type="match status" value="1"/>
</dbReference>
<dbReference type="Proteomes" id="UP000515162">
    <property type="component" value="Chromosome 2R"/>
</dbReference>
<evidence type="ECO:0000313" key="2">
    <source>
        <dbReference type="RefSeq" id="XP_033156752.1"/>
    </source>
</evidence>
<dbReference type="RefSeq" id="XP_033156752.1">
    <property type="nucleotide sequence ID" value="XM_033300861.1"/>
</dbReference>
<dbReference type="GeneID" id="117138645"/>
<evidence type="ECO:0000313" key="3">
    <source>
        <dbReference type="RefSeq" id="XP_033156753.1"/>
    </source>
</evidence>
<organism evidence="1 2">
    <name type="scientific">Drosophila mauritiana</name>
    <name type="common">Fruit fly</name>
    <dbReference type="NCBI Taxonomy" id="7226"/>
    <lineage>
        <taxon>Eukaryota</taxon>
        <taxon>Metazoa</taxon>
        <taxon>Ecdysozoa</taxon>
        <taxon>Arthropoda</taxon>
        <taxon>Hexapoda</taxon>
        <taxon>Insecta</taxon>
        <taxon>Pterygota</taxon>
        <taxon>Neoptera</taxon>
        <taxon>Endopterygota</taxon>
        <taxon>Diptera</taxon>
        <taxon>Brachycera</taxon>
        <taxon>Muscomorpha</taxon>
        <taxon>Ephydroidea</taxon>
        <taxon>Drosophilidae</taxon>
        <taxon>Drosophila</taxon>
        <taxon>Sophophora</taxon>
    </lineage>
</organism>